<protein>
    <submittedName>
        <fullName evidence="2">Uncharacterized protein</fullName>
    </submittedName>
</protein>
<evidence type="ECO:0000313" key="3">
    <source>
        <dbReference type="Proteomes" id="UP000595374"/>
    </source>
</evidence>
<gene>
    <name evidence="2" type="ORF">I6H47_06990</name>
</gene>
<keyword evidence="1" id="KW-1133">Transmembrane helix</keyword>
<organism evidence="2 3">
    <name type="scientific">Brevibacterium casei</name>
    <dbReference type="NCBI Taxonomy" id="33889"/>
    <lineage>
        <taxon>Bacteria</taxon>
        <taxon>Bacillati</taxon>
        <taxon>Actinomycetota</taxon>
        <taxon>Actinomycetes</taxon>
        <taxon>Micrococcales</taxon>
        <taxon>Brevibacteriaceae</taxon>
        <taxon>Brevibacterium</taxon>
    </lineage>
</organism>
<dbReference type="EMBL" id="CP065989">
    <property type="protein sequence ID" value="QQB15663.1"/>
    <property type="molecule type" value="Genomic_DNA"/>
</dbReference>
<evidence type="ECO:0000313" key="2">
    <source>
        <dbReference type="EMBL" id="QQB15663.1"/>
    </source>
</evidence>
<reference evidence="2 3" key="1">
    <citation type="submission" date="2020-12" db="EMBL/GenBank/DDBJ databases">
        <title>FDA dAtabase for Regulatory Grade micrObial Sequences (FDA-ARGOS): Supporting development and validation of Infectious Disease Dx tests.</title>
        <authorList>
            <person name="Sproer C."/>
            <person name="Gronow S."/>
            <person name="Severitt S."/>
            <person name="Schroder I."/>
            <person name="Tallon L."/>
            <person name="Sadzewicz L."/>
            <person name="Zhao X."/>
            <person name="Boylan J."/>
            <person name="Ott S."/>
            <person name="Bowen H."/>
            <person name="Vavikolanu K."/>
            <person name="Mehta A."/>
            <person name="Aluvathingal J."/>
            <person name="Nadendla S."/>
            <person name="Lowell S."/>
            <person name="Myers T."/>
            <person name="Yan Y."/>
            <person name="Sichtig H."/>
        </authorList>
    </citation>
    <scope>NUCLEOTIDE SEQUENCE [LARGE SCALE GENOMIC DNA]</scope>
    <source>
        <strain evidence="2 3">FDAARGOS_990</strain>
    </source>
</reference>
<dbReference type="AlphaFoldDB" id="A0A7T4A1M4"/>
<dbReference type="RefSeq" id="WP_198500609.1">
    <property type="nucleotide sequence ID" value="NZ_CP065989.1"/>
</dbReference>
<sequence>MSSELSPVLRLIPYLLAITAIVVVGIPVGRDVDWVFRILIGAVAYFATFYLSRFVIERLASRGNSLGEDDDDTPTGT</sequence>
<keyword evidence="1" id="KW-0472">Membrane</keyword>
<dbReference type="Proteomes" id="UP000595374">
    <property type="component" value="Chromosome"/>
</dbReference>
<name>A0A7T4A1M4_9MICO</name>
<feature type="transmembrane region" description="Helical" evidence="1">
    <location>
        <begin position="34"/>
        <end position="56"/>
    </location>
</feature>
<feature type="transmembrane region" description="Helical" evidence="1">
    <location>
        <begin position="12"/>
        <end position="28"/>
    </location>
</feature>
<proteinExistence type="predicted"/>
<keyword evidence="1" id="KW-0812">Transmembrane</keyword>
<evidence type="ECO:0000256" key="1">
    <source>
        <dbReference type="SAM" id="Phobius"/>
    </source>
</evidence>
<accession>A0A7T4A1M4</accession>